<dbReference type="InterPro" id="IPR041489">
    <property type="entry name" value="PDZ_6"/>
</dbReference>
<organism evidence="2">
    <name type="scientific">Cryptomonas curvata</name>
    <dbReference type="NCBI Taxonomy" id="233186"/>
    <lineage>
        <taxon>Eukaryota</taxon>
        <taxon>Cryptophyceae</taxon>
        <taxon>Cryptomonadales</taxon>
        <taxon>Cryptomonadaceae</taxon>
        <taxon>Cryptomonas</taxon>
    </lineage>
</organism>
<reference evidence="2" key="1">
    <citation type="submission" date="2021-01" db="EMBL/GenBank/DDBJ databases">
        <authorList>
            <person name="Corre E."/>
            <person name="Pelletier E."/>
            <person name="Niang G."/>
            <person name="Scheremetjew M."/>
            <person name="Finn R."/>
            <person name="Kale V."/>
            <person name="Holt S."/>
            <person name="Cochrane G."/>
            <person name="Meng A."/>
            <person name="Brown T."/>
            <person name="Cohen L."/>
        </authorList>
    </citation>
    <scope>NUCLEOTIDE SEQUENCE</scope>
    <source>
        <strain evidence="2">CCAP979/52</strain>
    </source>
</reference>
<dbReference type="EMBL" id="HBEZ01058723">
    <property type="protein sequence ID" value="CAD8661229.1"/>
    <property type="molecule type" value="Transcribed_RNA"/>
</dbReference>
<protein>
    <recommendedName>
        <fullName evidence="1">PDZ domain-containing protein</fullName>
    </recommendedName>
</protein>
<dbReference type="Gene3D" id="2.30.42.10">
    <property type="match status" value="1"/>
</dbReference>
<dbReference type="Pfam" id="PF17820">
    <property type="entry name" value="PDZ_6"/>
    <property type="match status" value="1"/>
</dbReference>
<evidence type="ECO:0000313" key="2">
    <source>
        <dbReference type="EMBL" id="CAD8661229.1"/>
    </source>
</evidence>
<accession>A0A7S0N8G1</accession>
<gene>
    <name evidence="2" type="ORF">CCUR1050_LOCUS32190</name>
</gene>
<dbReference type="InterPro" id="IPR001478">
    <property type="entry name" value="PDZ"/>
</dbReference>
<sequence>MDTFFKDLLGIPNAAFNCCTTSRPPDSMEANTKSLCGVGIIFREKENPTYNDCNCTVAALSAGGPAENSKQICAGDILFKVDGKSVVGLRLQDLGSLLLGPVGSAVALEFIRGPAWRDGQGKTFSVDLQRRWNTVGLKSGPM</sequence>
<evidence type="ECO:0000259" key="1">
    <source>
        <dbReference type="PROSITE" id="PS50106"/>
    </source>
</evidence>
<dbReference type="PROSITE" id="PS50106">
    <property type="entry name" value="PDZ"/>
    <property type="match status" value="1"/>
</dbReference>
<dbReference type="SMART" id="SM00228">
    <property type="entry name" value="PDZ"/>
    <property type="match status" value="1"/>
</dbReference>
<dbReference type="SUPFAM" id="SSF50156">
    <property type="entry name" value="PDZ domain-like"/>
    <property type="match status" value="1"/>
</dbReference>
<dbReference type="AlphaFoldDB" id="A0A7S0N8G1"/>
<proteinExistence type="predicted"/>
<dbReference type="CDD" id="cd06782">
    <property type="entry name" value="cpPDZ_CPP-like"/>
    <property type="match status" value="1"/>
</dbReference>
<name>A0A7S0N8G1_9CRYP</name>
<feature type="domain" description="PDZ" evidence="1">
    <location>
        <begin position="25"/>
        <end position="98"/>
    </location>
</feature>
<dbReference type="InterPro" id="IPR036034">
    <property type="entry name" value="PDZ_sf"/>
</dbReference>